<dbReference type="Proteomes" id="UP001630127">
    <property type="component" value="Unassembled WGS sequence"/>
</dbReference>
<name>A0ABD2YLE3_9GENT</name>
<proteinExistence type="predicted"/>
<protein>
    <submittedName>
        <fullName evidence="1">Uncharacterized protein</fullName>
    </submittedName>
</protein>
<reference evidence="1 2" key="1">
    <citation type="submission" date="2024-11" db="EMBL/GenBank/DDBJ databases">
        <title>A near-complete genome assembly of Cinchona calisaya.</title>
        <authorList>
            <person name="Lian D.C."/>
            <person name="Zhao X.W."/>
            <person name="Wei L."/>
        </authorList>
    </citation>
    <scope>NUCLEOTIDE SEQUENCE [LARGE SCALE GENOMIC DNA]</scope>
    <source>
        <tissue evidence="1">Nenye</tissue>
    </source>
</reference>
<gene>
    <name evidence="1" type="ORF">ACH5RR_032873</name>
</gene>
<comment type="caution">
    <text evidence="1">The sequence shown here is derived from an EMBL/GenBank/DDBJ whole genome shotgun (WGS) entry which is preliminary data.</text>
</comment>
<accession>A0ABD2YLE3</accession>
<sequence>MLPKSIGKLSHLRYLDASDTRDSRLDATIKESFTSYGGGGVGDVYGKDTATENMSITPWTIFIARKRGVDDHETFPIRYLALERSGREISFPSNERFRLIPITKVYSMLLLPKKVTTD</sequence>
<evidence type="ECO:0000313" key="2">
    <source>
        <dbReference type="Proteomes" id="UP001630127"/>
    </source>
</evidence>
<dbReference type="EMBL" id="JBJUIK010000013">
    <property type="protein sequence ID" value="KAL3507491.1"/>
    <property type="molecule type" value="Genomic_DNA"/>
</dbReference>
<organism evidence="1 2">
    <name type="scientific">Cinchona calisaya</name>
    <dbReference type="NCBI Taxonomy" id="153742"/>
    <lineage>
        <taxon>Eukaryota</taxon>
        <taxon>Viridiplantae</taxon>
        <taxon>Streptophyta</taxon>
        <taxon>Embryophyta</taxon>
        <taxon>Tracheophyta</taxon>
        <taxon>Spermatophyta</taxon>
        <taxon>Magnoliopsida</taxon>
        <taxon>eudicotyledons</taxon>
        <taxon>Gunneridae</taxon>
        <taxon>Pentapetalae</taxon>
        <taxon>asterids</taxon>
        <taxon>lamiids</taxon>
        <taxon>Gentianales</taxon>
        <taxon>Rubiaceae</taxon>
        <taxon>Cinchonoideae</taxon>
        <taxon>Cinchoneae</taxon>
        <taxon>Cinchona</taxon>
    </lineage>
</organism>
<evidence type="ECO:0000313" key="1">
    <source>
        <dbReference type="EMBL" id="KAL3507491.1"/>
    </source>
</evidence>
<keyword evidence="2" id="KW-1185">Reference proteome</keyword>
<dbReference type="AlphaFoldDB" id="A0ABD2YLE3"/>